<feature type="region of interest" description="Disordered" evidence="1">
    <location>
        <begin position="1"/>
        <end position="21"/>
    </location>
</feature>
<evidence type="ECO:0000313" key="3">
    <source>
        <dbReference type="Proteomes" id="UP001341840"/>
    </source>
</evidence>
<evidence type="ECO:0000256" key="1">
    <source>
        <dbReference type="SAM" id="MobiDB-lite"/>
    </source>
</evidence>
<accession>A0ABU6TVA9</accession>
<keyword evidence="3" id="KW-1185">Reference proteome</keyword>
<name>A0ABU6TVA9_9FABA</name>
<dbReference type="EMBL" id="JASCZI010091978">
    <property type="protein sequence ID" value="MED6151618.1"/>
    <property type="molecule type" value="Genomic_DNA"/>
</dbReference>
<organism evidence="2 3">
    <name type="scientific">Stylosanthes scabra</name>
    <dbReference type="NCBI Taxonomy" id="79078"/>
    <lineage>
        <taxon>Eukaryota</taxon>
        <taxon>Viridiplantae</taxon>
        <taxon>Streptophyta</taxon>
        <taxon>Embryophyta</taxon>
        <taxon>Tracheophyta</taxon>
        <taxon>Spermatophyta</taxon>
        <taxon>Magnoliopsida</taxon>
        <taxon>eudicotyledons</taxon>
        <taxon>Gunneridae</taxon>
        <taxon>Pentapetalae</taxon>
        <taxon>rosids</taxon>
        <taxon>fabids</taxon>
        <taxon>Fabales</taxon>
        <taxon>Fabaceae</taxon>
        <taxon>Papilionoideae</taxon>
        <taxon>50 kb inversion clade</taxon>
        <taxon>dalbergioids sensu lato</taxon>
        <taxon>Dalbergieae</taxon>
        <taxon>Pterocarpus clade</taxon>
        <taxon>Stylosanthes</taxon>
    </lineage>
</organism>
<sequence length="110" mass="12414">MSRQGAAILAQGNDTEKAKEGIGSKGFMKSCQEEENMAPFDCTYASCIRTFPWERLERVSTNLVRLHAPLKLNRGQNWNFKIPAQGQAPLKAQFDLYEERTAETQGHTSH</sequence>
<reference evidence="2 3" key="1">
    <citation type="journal article" date="2023" name="Plants (Basel)">
        <title>Bridging the Gap: Combining Genomics and Transcriptomics Approaches to Understand Stylosanthes scabra, an Orphan Legume from the Brazilian Caatinga.</title>
        <authorList>
            <person name="Ferreira-Neto J.R.C."/>
            <person name="da Silva M.D."/>
            <person name="Binneck E."/>
            <person name="de Melo N.F."/>
            <person name="da Silva R.H."/>
            <person name="de Melo A.L.T.M."/>
            <person name="Pandolfi V."/>
            <person name="Bustamante F.O."/>
            <person name="Brasileiro-Vidal A.C."/>
            <person name="Benko-Iseppon A.M."/>
        </authorList>
    </citation>
    <scope>NUCLEOTIDE SEQUENCE [LARGE SCALE GENOMIC DNA]</scope>
    <source>
        <tissue evidence="2">Leaves</tissue>
    </source>
</reference>
<dbReference type="Proteomes" id="UP001341840">
    <property type="component" value="Unassembled WGS sequence"/>
</dbReference>
<protein>
    <submittedName>
        <fullName evidence="2">Uncharacterized protein</fullName>
    </submittedName>
</protein>
<gene>
    <name evidence="2" type="ORF">PIB30_084182</name>
</gene>
<proteinExistence type="predicted"/>
<evidence type="ECO:0000313" key="2">
    <source>
        <dbReference type="EMBL" id="MED6151618.1"/>
    </source>
</evidence>
<comment type="caution">
    <text evidence="2">The sequence shown here is derived from an EMBL/GenBank/DDBJ whole genome shotgun (WGS) entry which is preliminary data.</text>
</comment>